<feature type="compositionally biased region" description="Basic residues" evidence="1">
    <location>
        <begin position="680"/>
        <end position="697"/>
    </location>
</feature>
<evidence type="ECO:0000313" key="3">
    <source>
        <dbReference type="Proteomes" id="UP000298390"/>
    </source>
</evidence>
<name>A0A4Y9XTS1_9APHY</name>
<organism evidence="2 3">
    <name type="scientific">Rhodofomes roseus</name>
    <dbReference type="NCBI Taxonomy" id="34475"/>
    <lineage>
        <taxon>Eukaryota</taxon>
        <taxon>Fungi</taxon>
        <taxon>Dikarya</taxon>
        <taxon>Basidiomycota</taxon>
        <taxon>Agaricomycotina</taxon>
        <taxon>Agaricomycetes</taxon>
        <taxon>Polyporales</taxon>
        <taxon>Rhodofomes</taxon>
    </lineage>
</organism>
<dbReference type="AlphaFoldDB" id="A0A4Y9XTS1"/>
<gene>
    <name evidence="2" type="ORF">EVJ58_g9403</name>
</gene>
<feature type="non-terminal residue" evidence="2">
    <location>
        <position position="1"/>
    </location>
</feature>
<accession>A0A4Y9XTS1</accession>
<protein>
    <submittedName>
        <fullName evidence="2">Uncharacterized protein</fullName>
    </submittedName>
</protein>
<proteinExistence type="predicted"/>
<feature type="region of interest" description="Disordered" evidence="1">
    <location>
        <begin position="579"/>
        <end position="697"/>
    </location>
</feature>
<evidence type="ECO:0000313" key="2">
    <source>
        <dbReference type="EMBL" id="TFY53530.1"/>
    </source>
</evidence>
<dbReference type="Proteomes" id="UP000298390">
    <property type="component" value="Unassembled WGS sequence"/>
</dbReference>
<evidence type="ECO:0000256" key="1">
    <source>
        <dbReference type="SAM" id="MobiDB-lite"/>
    </source>
</evidence>
<dbReference type="EMBL" id="SEKV01000810">
    <property type="protein sequence ID" value="TFY53530.1"/>
    <property type="molecule type" value="Genomic_DNA"/>
</dbReference>
<comment type="caution">
    <text evidence="2">The sequence shown here is derived from an EMBL/GenBank/DDBJ whole genome shotgun (WGS) entry which is preliminary data.</text>
</comment>
<feature type="compositionally biased region" description="Low complexity" evidence="1">
    <location>
        <begin position="607"/>
        <end position="622"/>
    </location>
</feature>
<sequence>QGEQAQKTKTKPPKSPQQQWAEALVPYWQAVEKVLKDHLTEEDDLVFLPGVLNRLHWLSLGAGKAPTMVSFDTIYPLLSPAVLVSLTTVVSQVEAPMAEIANLIEPFAAHGYKLGPTQKTWHSAWGGVHEHIKHQVVSEEVFTQARNSDILWARIVEHVLSQHNLALASMASHMANWPNTGLNKSKSHLSMALAPTLDRWVSLTQAGWHRPVQQYLSYLSEGKKGKGKAASEGQLRKGVESAFLRACQPLSEAQQGKQSAKDPISVWDWLAASNLTLDGKHMAILLTAIAKHTCSPGKDAKGNNLNTAVKHFVRTALFSHMTHPKLWTMGYAWFLRCSLFDTIQSVIKDQNIQWGDEGFAFWDGLGARVQDMPRPVGLDPKVASNITALLELPLDESGKAAVAMALDGKDVVTDQHVAITQAKYLEASQLPHLLSQQWKIIVNAARHPAAGAIPVKTANAPQGSPEYYISPPVDKALKQLQMAMVEHCYNHQIKLSHPDQDLLFGHTDEQLALYSANWPIHKTTWPVASPLQFREYSDRVTEQSLAAQSMPPVASAPPAIPEAPSPTKTTRELLASLRQTFKTHPQPPPAIKLDDHGLYRMPSQQPASTIAGESSSVSASISTRKRPQSDLPVDEESMEESNRQSAALVQALQGSLKLPEDEPPSKKSKTSNSEAGPSVPHKKPKSANKKDKKAGKW</sequence>
<reference evidence="2 3" key="1">
    <citation type="submission" date="2019-01" db="EMBL/GenBank/DDBJ databases">
        <title>Genome sequencing of the rare red list fungi Fomitopsis rosea.</title>
        <authorList>
            <person name="Buettner E."/>
            <person name="Kellner H."/>
        </authorList>
    </citation>
    <scope>NUCLEOTIDE SEQUENCE [LARGE SCALE GENOMIC DNA]</scope>
    <source>
        <strain evidence="2 3">DSM 105464</strain>
    </source>
</reference>